<evidence type="ECO:0000256" key="2">
    <source>
        <dbReference type="SAM" id="SignalP"/>
    </source>
</evidence>
<proteinExistence type="predicted"/>
<feature type="signal peptide" evidence="2">
    <location>
        <begin position="1"/>
        <end position="24"/>
    </location>
</feature>
<protein>
    <recommendedName>
        <fullName evidence="5">VCBS repeat-containing protein</fullName>
    </recommendedName>
</protein>
<dbReference type="PANTHER" id="PTHR46580">
    <property type="entry name" value="SENSOR KINASE-RELATED"/>
    <property type="match status" value="1"/>
</dbReference>
<dbReference type="InterPro" id="IPR013783">
    <property type="entry name" value="Ig-like_fold"/>
</dbReference>
<comment type="caution">
    <text evidence="3">The sequence shown here is derived from an EMBL/GenBank/DDBJ whole genome shotgun (WGS) entry which is preliminary data.</text>
</comment>
<evidence type="ECO:0008006" key="5">
    <source>
        <dbReference type="Google" id="ProtNLM"/>
    </source>
</evidence>
<reference evidence="3 4" key="1">
    <citation type="submission" date="2020-08" db="EMBL/GenBank/DDBJ databases">
        <title>Genomic Encyclopedia of Type Strains, Phase IV (KMG-V): Genome sequencing to study the core and pangenomes of soil and plant-associated prokaryotes.</title>
        <authorList>
            <person name="Whitman W."/>
        </authorList>
    </citation>
    <scope>NUCLEOTIDE SEQUENCE [LARGE SCALE GENOMIC DNA]</scope>
    <source>
        <strain evidence="3 4">X5P2</strain>
    </source>
</reference>
<dbReference type="InterPro" id="IPR013517">
    <property type="entry name" value="FG-GAP"/>
</dbReference>
<evidence type="ECO:0000313" key="3">
    <source>
        <dbReference type="EMBL" id="MBB5329155.1"/>
    </source>
</evidence>
<dbReference type="Proteomes" id="UP000535182">
    <property type="component" value="Unassembled WGS sequence"/>
</dbReference>
<dbReference type="Pfam" id="PF13517">
    <property type="entry name" value="FG-GAP_3"/>
    <property type="match status" value="3"/>
</dbReference>
<organism evidence="3 4">
    <name type="scientific">Tunturiibacter gelidiferens</name>
    <dbReference type="NCBI Taxonomy" id="3069689"/>
    <lineage>
        <taxon>Bacteria</taxon>
        <taxon>Pseudomonadati</taxon>
        <taxon>Acidobacteriota</taxon>
        <taxon>Terriglobia</taxon>
        <taxon>Terriglobales</taxon>
        <taxon>Acidobacteriaceae</taxon>
        <taxon>Tunturiibacter</taxon>
    </lineage>
</organism>
<dbReference type="RefSeq" id="WP_183977356.1">
    <property type="nucleotide sequence ID" value="NZ_JACHEB010000005.1"/>
</dbReference>
<dbReference type="InterPro" id="IPR028994">
    <property type="entry name" value="Integrin_alpha_N"/>
</dbReference>
<name>A0A9X0U4N2_9BACT</name>
<sequence length="700" mass="72205">MESTLRFILRISALTLAFVPALHAQVGNATQTTLAVSPSATISTTKTVTLIAKVSSSGGPIHPGVVVFCNAKAPHCEDSAILGSAQLTAAGTASLPLRLSPNKYSIKAIFRGTPHSATPREPSASATQTLTVTGLSQSSLYPVTASQSSGRYKITANVAGYGIVPLAGTVTFNDTVLHGTLLPLGSATLPSTSPTAQLSQPFIPAVVPGDIGQTITGDFNNDGLTDVLAFNYDMNERDPTFGMTTLTTYLSNGDGTFRTLSQLLTLSTPTYGITGDFNNDGILDLAIADSFDCVVVPMLGNGDGSFTVGTAANVPTCAAPPFLAGDLNRDGNLDLMLVGNGLSSVLSGNGDGTFTFAATQPGVNTGSNPVLRDINGDGIPDLYVGSNPIQILTGNGDNTFTPLPPIPYPHTVNSLDVADFNGDGLPDLLVANSDNTVGLLLGSKSGTFTAEPTITVPGSPLAQIAAADFNADGKADALVLSAFNSDPPALTIILGNGYGAFASSHPSTSILSNQPFAFGDFNGDGLPDVTQAFLSATQDISVAVNTGIIAELTQQIKPAVITNITFQADTDHSLTAHYSGSTDYKPSTSSPFDLLTFPNITSKLRITSTGFIFSRITNTFNATLTVTNTTTSPIAGPIQIGFGNLPQTITLANPTVPKNEGFITIPAGLAAGKSTTVPIRFNNPFLYAINYTLAAYTGAF</sequence>
<dbReference type="EMBL" id="JACHEB010000005">
    <property type="protein sequence ID" value="MBB5329155.1"/>
    <property type="molecule type" value="Genomic_DNA"/>
</dbReference>
<dbReference type="Gene3D" id="2.60.40.10">
    <property type="entry name" value="Immunoglobulins"/>
    <property type="match status" value="1"/>
</dbReference>
<keyword evidence="1 2" id="KW-0732">Signal</keyword>
<dbReference type="Gene3D" id="2.130.10.130">
    <property type="entry name" value="Integrin alpha, N-terminal"/>
    <property type="match status" value="3"/>
</dbReference>
<keyword evidence="4" id="KW-1185">Reference proteome</keyword>
<feature type="chain" id="PRO_5040960695" description="VCBS repeat-containing protein" evidence="2">
    <location>
        <begin position="25"/>
        <end position="700"/>
    </location>
</feature>
<gene>
    <name evidence="3" type="ORF">HDF14_002771</name>
</gene>
<evidence type="ECO:0000256" key="1">
    <source>
        <dbReference type="ARBA" id="ARBA00022729"/>
    </source>
</evidence>
<dbReference type="SUPFAM" id="SSF69318">
    <property type="entry name" value="Integrin alpha N-terminal domain"/>
    <property type="match status" value="1"/>
</dbReference>
<dbReference type="PANTHER" id="PTHR46580:SF2">
    <property type="entry name" value="MAM DOMAIN-CONTAINING PROTEIN"/>
    <property type="match status" value="1"/>
</dbReference>
<accession>A0A9X0U4N2</accession>
<dbReference type="AlphaFoldDB" id="A0A9X0U4N2"/>
<evidence type="ECO:0000313" key="4">
    <source>
        <dbReference type="Proteomes" id="UP000535182"/>
    </source>
</evidence>